<accession>A0A9W9H3P9</accession>
<evidence type="ECO:0000313" key="2">
    <source>
        <dbReference type="EMBL" id="KAJ5302677.1"/>
    </source>
</evidence>
<keyword evidence="3" id="KW-1185">Reference proteome</keyword>
<dbReference type="OrthoDB" id="2148716at2759"/>
<dbReference type="Gene3D" id="3.10.450.50">
    <property type="match status" value="1"/>
</dbReference>
<dbReference type="Proteomes" id="UP001147746">
    <property type="component" value="Unassembled WGS sequence"/>
</dbReference>
<dbReference type="InterPro" id="IPR032710">
    <property type="entry name" value="NTF2-like_dom_sf"/>
</dbReference>
<gene>
    <name evidence="2" type="ORF">N7476_009476</name>
</gene>
<reference evidence="2" key="2">
    <citation type="journal article" date="2023" name="IMA Fungus">
        <title>Comparative genomic study of the Penicillium genus elucidates a diverse pangenome and 15 lateral gene transfer events.</title>
        <authorList>
            <person name="Petersen C."/>
            <person name="Sorensen T."/>
            <person name="Nielsen M.R."/>
            <person name="Sondergaard T.E."/>
            <person name="Sorensen J.L."/>
            <person name="Fitzpatrick D.A."/>
            <person name="Frisvad J.C."/>
            <person name="Nielsen K.L."/>
        </authorList>
    </citation>
    <scope>NUCLEOTIDE SEQUENCE</scope>
    <source>
        <strain evidence="2">IBT 21472</strain>
    </source>
</reference>
<feature type="domain" description="SnoaL-like" evidence="1">
    <location>
        <begin position="6"/>
        <end position="135"/>
    </location>
</feature>
<organism evidence="2 3">
    <name type="scientific">Penicillium atrosanguineum</name>
    <dbReference type="NCBI Taxonomy" id="1132637"/>
    <lineage>
        <taxon>Eukaryota</taxon>
        <taxon>Fungi</taxon>
        <taxon>Dikarya</taxon>
        <taxon>Ascomycota</taxon>
        <taxon>Pezizomycotina</taxon>
        <taxon>Eurotiomycetes</taxon>
        <taxon>Eurotiomycetidae</taxon>
        <taxon>Eurotiales</taxon>
        <taxon>Aspergillaceae</taxon>
        <taxon>Penicillium</taxon>
    </lineage>
</organism>
<dbReference type="AlphaFoldDB" id="A0A9W9H3P9"/>
<dbReference type="InterPro" id="IPR037401">
    <property type="entry name" value="SnoaL-like"/>
</dbReference>
<protein>
    <recommendedName>
        <fullName evidence="1">SnoaL-like domain-containing protein</fullName>
    </recommendedName>
</protein>
<comment type="caution">
    <text evidence="2">The sequence shown here is derived from an EMBL/GenBank/DDBJ whole genome shotgun (WGS) entry which is preliminary data.</text>
</comment>
<sequence length="151" mass="16295">MQAALSLTTREAVADALYRAVLAFDTDDQALLDSALTHDAVFDLDGRIMNGLDAIHSECFATVSKLDTTHFISNVRINVVEGASEASMTASALSQHFRPGTGKTPGATNLMGGSLYVIDVVKDEADGLWKMKNWKMKLIWSNGDWGVMSGN</sequence>
<dbReference type="EMBL" id="JAPZBO010000009">
    <property type="protein sequence ID" value="KAJ5302677.1"/>
    <property type="molecule type" value="Genomic_DNA"/>
</dbReference>
<name>A0A9W9H3P9_9EURO</name>
<proteinExistence type="predicted"/>
<reference evidence="2" key="1">
    <citation type="submission" date="2022-12" db="EMBL/GenBank/DDBJ databases">
        <authorList>
            <person name="Petersen C."/>
        </authorList>
    </citation>
    <scope>NUCLEOTIDE SEQUENCE</scope>
    <source>
        <strain evidence="2">IBT 21472</strain>
    </source>
</reference>
<evidence type="ECO:0000313" key="3">
    <source>
        <dbReference type="Proteomes" id="UP001147746"/>
    </source>
</evidence>
<dbReference type="SUPFAM" id="SSF54427">
    <property type="entry name" value="NTF2-like"/>
    <property type="match status" value="1"/>
</dbReference>
<evidence type="ECO:0000259" key="1">
    <source>
        <dbReference type="Pfam" id="PF13577"/>
    </source>
</evidence>
<dbReference type="Pfam" id="PF13577">
    <property type="entry name" value="SnoaL_4"/>
    <property type="match status" value="1"/>
</dbReference>